<proteinExistence type="predicted"/>
<keyword evidence="2" id="KW-1185">Reference proteome</keyword>
<reference evidence="1 2" key="1">
    <citation type="journal article" date="2019" name="Nat. Plants">
        <title>Genome sequencing of Musa balbisiana reveals subgenome evolution and function divergence in polyploid bananas.</title>
        <authorList>
            <person name="Yao X."/>
        </authorList>
    </citation>
    <scope>NUCLEOTIDE SEQUENCE [LARGE SCALE GENOMIC DNA]</scope>
    <source>
        <strain evidence="2">cv. DH-PKW</strain>
        <tissue evidence="1">Leaves</tissue>
    </source>
</reference>
<sequence length="120" mass="13541">MTTPRTSYKIDDSNPVSSCHMGREDHLRACKNHATLNGPRPHVNDQWHRSRIGAIEEVLHDNSYDSPIDGLRITTGDDRDYSRKLVSHARQVHVFSYLYQNSVPPAGQFYSCSGDDVSPS</sequence>
<evidence type="ECO:0000313" key="2">
    <source>
        <dbReference type="Proteomes" id="UP000317650"/>
    </source>
</evidence>
<gene>
    <name evidence="1" type="ORF">C4D60_Mb06t16230</name>
</gene>
<dbReference type="AlphaFoldDB" id="A0A4S8INE0"/>
<dbReference type="Proteomes" id="UP000317650">
    <property type="component" value="Chromosome 6"/>
</dbReference>
<evidence type="ECO:0000313" key="1">
    <source>
        <dbReference type="EMBL" id="THU50073.1"/>
    </source>
</evidence>
<protein>
    <submittedName>
        <fullName evidence="1">Uncharacterized protein</fullName>
    </submittedName>
</protein>
<organism evidence="1 2">
    <name type="scientific">Musa balbisiana</name>
    <name type="common">Banana</name>
    <dbReference type="NCBI Taxonomy" id="52838"/>
    <lineage>
        <taxon>Eukaryota</taxon>
        <taxon>Viridiplantae</taxon>
        <taxon>Streptophyta</taxon>
        <taxon>Embryophyta</taxon>
        <taxon>Tracheophyta</taxon>
        <taxon>Spermatophyta</taxon>
        <taxon>Magnoliopsida</taxon>
        <taxon>Liliopsida</taxon>
        <taxon>Zingiberales</taxon>
        <taxon>Musaceae</taxon>
        <taxon>Musa</taxon>
    </lineage>
</organism>
<comment type="caution">
    <text evidence="1">The sequence shown here is derived from an EMBL/GenBank/DDBJ whole genome shotgun (WGS) entry which is preliminary data.</text>
</comment>
<dbReference type="EMBL" id="PYDT01000009">
    <property type="protein sequence ID" value="THU50073.1"/>
    <property type="molecule type" value="Genomic_DNA"/>
</dbReference>
<name>A0A4S8INE0_MUSBA</name>
<accession>A0A4S8INE0</accession>